<dbReference type="InterPro" id="IPR000515">
    <property type="entry name" value="MetI-like"/>
</dbReference>
<organism evidence="9 10">
    <name type="scientific">Adonisia turfae CCMR0081</name>
    <dbReference type="NCBI Taxonomy" id="2292702"/>
    <lineage>
        <taxon>Bacteria</taxon>
        <taxon>Bacillati</taxon>
        <taxon>Cyanobacteriota</taxon>
        <taxon>Adonisia</taxon>
        <taxon>Adonisia turfae</taxon>
    </lineage>
</organism>
<comment type="subcellular location">
    <subcellularLocation>
        <location evidence="1 7">Cell membrane</location>
        <topology evidence="1 7">Multi-pass membrane protein</topology>
    </subcellularLocation>
</comment>
<feature type="transmembrane region" description="Helical" evidence="7">
    <location>
        <begin position="150"/>
        <end position="169"/>
    </location>
</feature>
<dbReference type="RefSeq" id="WP_163662240.1">
    <property type="nucleotide sequence ID" value="NZ_QXHD01000004.1"/>
</dbReference>
<dbReference type="GO" id="GO:0005886">
    <property type="term" value="C:plasma membrane"/>
    <property type="evidence" value="ECO:0007669"/>
    <property type="project" value="UniProtKB-SubCell"/>
</dbReference>
<accession>A0A6M0RFT6</accession>
<evidence type="ECO:0000256" key="7">
    <source>
        <dbReference type="RuleBase" id="RU363032"/>
    </source>
</evidence>
<sequence length="362" mass="40209">MDLMTLSLLGFAGTQPNLLRILTALIAIALGSIGTFAIFYGLNLLVERFSRPWKDRLLPWVYMGPAVLMLTAYLVLPTLRTLYISFFDSRSVKFVGLKNYAFALTNPDMVIAFRNNLLWLVLVSGLSVGLGLIIAVLVDRVKYESAAKSLIFLPMAISFVGASVIWRFVYAFKPAGTDQIGVLNAVRQVVGWKPLGWLIERDGLLEPLWETLSVPVIPWLPTLLPLNTLALIVIMIWLQTGFCMVLLSAAVKGIPKDVIEAARIDGANEFQIFRRIIIPMIMPTITVVTTTVVVAVLKVFDIVYVMTGGNLDTDVIASRMIKEMFNFRNFGRGSAIATVLLLAVIPVMVTNIRRFTQQEANR</sequence>
<dbReference type="PANTHER" id="PTHR30193:SF18">
    <property type="entry name" value="OSMOPROTECTIVE COMPOUNDS UPTAKE PERMEASE PROTEIN GGTC"/>
    <property type="match status" value="1"/>
</dbReference>
<keyword evidence="3" id="KW-1003">Cell membrane</keyword>
<keyword evidence="5 7" id="KW-1133">Transmembrane helix</keyword>
<name>A0A6M0RFT6_9CYAN</name>
<dbReference type="PANTHER" id="PTHR30193">
    <property type="entry name" value="ABC TRANSPORTER PERMEASE PROTEIN"/>
    <property type="match status" value="1"/>
</dbReference>
<evidence type="ECO:0000256" key="4">
    <source>
        <dbReference type="ARBA" id="ARBA00022692"/>
    </source>
</evidence>
<feature type="transmembrane region" description="Helical" evidence="7">
    <location>
        <begin position="272"/>
        <end position="297"/>
    </location>
</feature>
<feature type="transmembrane region" description="Helical" evidence="7">
    <location>
        <begin position="229"/>
        <end position="251"/>
    </location>
</feature>
<dbReference type="Gene3D" id="1.10.3720.10">
    <property type="entry name" value="MetI-like"/>
    <property type="match status" value="1"/>
</dbReference>
<feature type="transmembrane region" description="Helical" evidence="7">
    <location>
        <begin position="117"/>
        <end position="138"/>
    </location>
</feature>
<evidence type="ECO:0000313" key="10">
    <source>
        <dbReference type="Proteomes" id="UP000481033"/>
    </source>
</evidence>
<dbReference type="InterPro" id="IPR035906">
    <property type="entry name" value="MetI-like_sf"/>
</dbReference>
<protein>
    <submittedName>
        <fullName evidence="9">Sugar ABC transporter permease</fullName>
    </submittedName>
</protein>
<dbReference type="SUPFAM" id="SSF161098">
    <property type="entry name" value="MetI-like"/>
    <property type="match status" value="1"/>
</dbReference>
<dbReference type="Pfam" id="PF00528">
    <property type="entry name" value="BPD_transp_1"/>
    <property type="match status" value="1"/>
</dbReference>
<feature type="transmembrane region" description="Helical" evidence="7">
    <location>
        <begin position="330"/>
        <end position="352"/>
    </location>
</feature>
<dbReference type="AlphaFoldDB" id="A0A6M0RFT6"/>
<gene>
    <name evidence="9" type="ORF">DXZ20_05375</name>
</gene>
<keyword evidence="10" id="KW-1185">Reference proteome</keyword>
<evidence type="ECO:0000313" key="9">
    <source>
        <dbReference type="EMBL" id="NEZ55117.1"/>
    </source>
</evidence>
<proteinExistence type="inferred from homology"/>
<keyword evidence="4 7" id="KW-0812">Transmembrane</keyword>
<comment type="caution">
    <text evidence="9">The sequence shown here is derived from an EMBL/GenBank/DDBJ whole genome shotgun (WGS) entry which is preliminary data.</text>
</comment>
<reference evidence="9 10" key="1">
    <citation type="journal article" date="2020" name="Microb. Ecol.">
        <title>Ecogenomics of the Marine Benthic Filamentous Cyanobacterium Adonisia.</title>
        <authorList>
            <person name="Walter J.M."/>
            <person name="Coutinho F.H."/>
            <person name="Leomil L."/>
            <person name="Hargreaves P.I."/>
            <person name="Campeao M.E."/>
            <person name="Vieira V.V."/>
            <person name="Silva B.S."/>
            <person name="Fistarol G.O."/>
            <person name="Salomon P.S."/>
            <person name="Sawabe T."/>
            <person name="Mino S."/>
            <person name="Hosokawa M."/>
            <person name="Miyashita H."/>
            <person name="Maruyama F."/>
            <person name="van Verk M.C."/>
            <person name="Dutilh B.E."/>
            <person name="Thompson C.C."/>
            <person name="Thompson F.L."/>
        </authorList>
    </citation>
    <scope>NUCLEOTIDE SEQUENCE [LARGE SCALE GENOMIC DNA]</scope>
    <source>
        <strain evidence="9 10">CCMR0081</strain>
    </source>
</reference>
<evidence type="ECO:0000256" key="3">
    <source>
        <dbReference type="ARBA" id="ARBA00022475"/>
    </source>
</evidence>
<comment type="similarity">
    <text evidence="7">Belongs to the binding-protein-dependent transport system permease family.</text>
</comment>
<dbReference type="InterPro" id="IPR051393">
    <property type="entry name" value="ABC_transporter_permease"/>
</dbReference>
<feature type="domain" description="ABC transmembrane type-1" evidence="8">
    <location>
        <begin position="113"/>
        <end position="353"/>
    </location>
</feature>
<dbReference type="EMBL" id="QXHD01000004">
    <property type="protein sequence ID" value="NEZ55117.1"/>
    <property type="molecule type" value="Genomic_DNA"/>
</dbReference>
<dbReference type="Proteomes" id="UP000481033">
    <property type="component" value="Unassembled WGS sequence"/>
</dbReference>
<evidence type="ECO:0000256" key="5">
    <source>
        <dbReference type="ARBA" id="ARBA00022989"/>
    </source>
</evidence>
<evidence type="ECO:0000256" key="1">
    <source>
        <dbReference type="ARBA" id="ARBA00004651"/>
    </source>
</evidence>
<keyword evidence="6 7" id="KW-0472">Membrane</keyword>
<evidence type="ECO:0000256" key="6">
    <source>
        <dbReference type="ARBA" id="ARBA00023136"/>
    </source>
</evidence>
<dbReference type="CDD" id="cd06261">
    <property type="entry name" value="TM_PBP2"/>
    <property type="match status" value="1"/>
</dbReference>
<dbReference type="PROSITE" id="PS50928">
    <property type="entry name" value="ABC_TM1"/>
    <property type="match status" value="1"/>
</dbReference>
<keyword evidence="2 7" id="KW-0813">Transport</keyword>
<evidence type="ECO:0000259" key="8">
    <source>
        <dbReference type="PROSITE" id="PS50928"/>
    </source>
</evidence>
<feature type="transmembrane region" description="Helical" evidence="7">
    <location>
        <begin position="20"/>
        <end position="45"/>
    </location>
</feature>
<dbReference type="GO" id="GO:0055085">
    <property type="term" value="P:transmembrane transport"/>
    <property type="evidence" value="ECO:0007669"/>
    <property type="project" value="InterPro"/>
</dbReference>
<feature type="transmembrane region" description="Helical" evidence="7">
    <location>
        <begin position="57"/>
        <end position="76"/>
    </location>
</feature>
<evidence type="ECO:0000256" key="2">
    <source>
        <dbReference type="ARBA" id="ARBA00022448"/>
    </source>
</evidence>